<evidence type="ECO:0000256" key="1">
    <source>
        <dbReference type="SAM" id="Coils"/>
    </source>
</evidence>
<sequence length="134" mass="15614">MAKPRKKPNQAYTGVIAEMLAAQQIEMAEPEQQLIEKLENFLLTKELIEQLEELVKVSKQMEEKREKLEKIKARGELVMDGVVAMRKQLRDAEAAQQGRNIGKKKEELARFRAKVLEYEGELEELRRELKTFES</sequence>
<reference evidence="2 3" key="1">
    <citation type="submission" date="2016-07" db="EMBL/GenBank/DDBJ databases">
        <title>Pervasive Adenine N6-methylation of Active Genes in Fungi.</title>
        <authorList>
            <consortium name="DOE Joint Genome Institute"/>
            <person name="Mondo S.J."/>
            <person name="Dannebaum R.O."/>
            <person name="Kuo R.C."/>
            <person name="Labutti K."/>
            <person name="Haridas S."/>
            <person name="Kuo A."/>
            <person name="Salamov A."/>
            <person name="Ahrendt S.R."/>
            <person name="Lipzen A."/>
            <person name="Sullivan W."/>
            <person name="Andreopoulos W.B."/>
            <person name="Clum A."/>
            <person name="Lindquist E."/>
            <person name="Daum C."/>
            <person name="Ramamoorthy G.K."/>
            <person name="Gryganskyi A."/>
            <person name="Culley D."/>
            <person name="Magnuson J.K."/>
            <person name="James T.Y."/>
            <person name="O'Malley M.A."/>
            <person name="Stajich J.E."/>
            <person name="Spatafora J.W."/>
            <person name="Visel A."/>
            <person name="Grigoriev I.V."/>
        </authorList>
    </citation>
    <scope>NUCLEOTIDE SEQUENCE [LARGE SCALE GENOMIC DNA]</scope>
    <source>
        <strain evidence="2 3">CBS 115471</strain>
    </source>
</reference>
<feature type="coiled-coil region" evidence="1">
    <location>
        <begin position="101"/>
        <end position="128"/>
    </location>
</feature>
<keyword evidence="1" id="KW-0175">Coiled coil</keyword>
<feature type="coiled-coil region" evidence="1">
    <location>
        <begin position="44"/>
        <end position="74"/>
    </location>
</feature>
<organism evidence="2 3">
    <name type="scientific">Clohesyomyces aquaticus</name>
    <dbReference type="NCBI Taxonomy" id="1231657"/>
    <lineage>
        <taxon>Eukaryota</taxon>
        <taxon>Fungi</taxon>
        <taxon>Dikarya</taxon>
        <taxon>Ascomycota</taxon>
        <taxon>Pezizomycotina</taxon>
        <taxon>Dothideomycetes</taxon>
        <taxon>Pleosporomycetidae</taxon>
        <taxon>Pleosporales</taxon>
        <taxon>Lindgomycetaceae</taxon>
        <taxon>Clohesyomyces</taxon>
    </lineage>
</organism>
<protein>
    <submittedName>
        <fullName evidence="2">Uncharacterized protein</fullName>
    </submittedName>
</protein>
<gene>
    <name evidence="2" type="ORF">BCR34DRAFT_635269</name>
</gene>
<comment type="caution">
    <text evidence="2">The sequence shown here is derived from an EMBL/GenBank/DDBJ whole genome shotgun (WGS) entry which is preliminary data.</text>
</comment>
<evidence type="ECO:0000313" key="3">
    <source>
        <dbReference type="Proteomes" id="UP000193144"/>
    </source>
</evidence>
<evidence type="ECO:0000313" key="2">
    <source>
        <dbReference type="EMBL" id="ORY16893.1"/>
    </source>
</evidence>
<name>A0A1Y2A2Y3_9PLEO</name>
<dbReference type="AlphaFoldDB" id="A0A1Y2A2Y3"/>
<proteinExistence type="predicted"/>
<dbReference type="Proteomes" id="UP000193144">
    <property type="component" value="Unassembled WGS sequence"/>
</dbReference>
<dbReference type="EMBL" id="MCFA01000015">
    <property type="protein sequence ID" value="ORY16893.1"/>
    <property type="molecule type" value="Genomic_DNA"/>
</dbReference>
<accession>A0A1Y2A2Y3</accession>
<keyword evidence="3" id="KW-1185">Reference proteome</keyword>